<dbReference type="InterPro" id="IPR022159">
    <property type="entry name" value="STIP/TFIP11_N"/>
</dbReference>
<feature type="compositionally biased region" description="Basic and acidic residues" evidence="7">
    <location>
        <begin position="113"/>
        <end position="123"/>
    </location>
</feature>
<keyword evidence="6" id="KW-0539">Nucleus</keyword>
<evidence type="ECO:0000313" key="10">
    <source>
        <dbReference type="Proteomes" id="UP000604825"/>
    </source>
</evidence>
<dbReference type="InterPro" id="IPR022783">
    <property type="entry name" value="GCFC_dom"/>
</dbReference>
<evidence type="ECO:0000256" key="7">
    <source>
        <dbReference type="SAM" id="MobiDB-lite"/>
    </source>
</evidence>
<dbReference type="GO" id="GO:0000390">
    <property type="term" value="P:spliceosomal complex disassembly"/>
    <property type="evidence" value="ECO:0007669"/>
    <property type="project" value="InterPro"/>
</dbReference>
<organism evidence="9 10">
    <name type="scientific">Miscanthus lutarioriparius</name>
    <dbReference type="NCBI Taxonomy" id="422564"/>
    <lineage>
        <taxon>Eukaryota</taxon>
        <taxon>Viridiplantae</taxon>
        <taxon>Streptophyta</taxon>
        <taxon>Embryophyta</taxon>
        <taxon>Tracheophyta</taxon>
        <taxon>Spermatophyta</taxon>
        <taxon>Magnoliopsida</taxon>
        <taxon>Liliopsida</taxon>
        <taxon>Poales</taxon>
        <taxon>Poaceae</taxon>
        <taxon>PACMAD clade</taxon>
        <taxon>Panicoideae</taxon>
        <taxon>Andropogonodae</taxon>
        <taxon>Andropogoneae</taxon>
        <taxon>Saccharinae</taxon>
        <taxon>Miscanthus</taxon>
    </lineage>
</organism>
<evidence type="ECO:0000256" key="2">
    <source>
        <dbReference type="ARBA" id="ARBA00010900"/>
    </source>
</evidence>
<feature type="domain" description="G-patch" evidence="8">
    <location>
        <begin position="144"/>
        <end position="190"/>
    </location>
</feature>
<dbReference type="GO" id="GO:0071008">
    <property type="term" value="C:U2-type post-mRNA release spliceosomal complex"/>
    <property type="evidence" value="ECO:0007669"/>
    <property type="project" value="TreeGrafter"/>
</dbReference>
<dbReference type="Pfam" id="PF12457">
    <property type="entry name" value="TIP_N"/>
    <property type="match status" value="1"/>
</dbReference>
<comment type="caution">
    <text evidence="9">The sequence shown here is derived from an EMBL/GenBank/DDBJ whole genome shotgun (WGS) entry which is preliminary data.</text>
</comment>
<keyword evidence="4" id="KW-0747">Spliceosome</keyword>
<dbReference type="Pfam" id="PF07842">
    <property type="entry name" value="GCFC"/>
    <property type="match status" value="2"/>
</dbReference>
<evidence type="ECO:0000256" key="6">
    <source>
        <dbReference type="ARBA" id="ARBA00023242"/>
    </source>
</evidence>
<gene>
    <name evidence="9" type="ORF">NCGR_LOCUS24378</name>
</gene>
<dbReference type="Proteomes" id="UP000604825">
    <property type="component" value="Unassembled WGS sequence"/>
</dbReference>
<keyword evidence="10" id="KW-1185">Reference proteome</keyword>
<evidence type="ECO:0000256" key="3">
    <source>
        <dbReference type="ARBA" id="ARBA00022664"/>
    </source>
</evidence>
<protein>
    <recommendedName>
        <fullName evidence="8">G-patch domain-containing protein</fullName>
    </recommendedName>
</protein>
<feature type="region of interest" description="Disordered" evidence="7">
    <location>
        <begin position="188"/>
        <end position="222"/>
    </location>
</feature>
<evidence type="ECO:0000256" key="4">
    <source>
        <dbReference type="ARBA" id="ARBA00022728"/>
    </source>
</evidence>
<dbReference type="PROSITE" id="PS50174">
    <property type="entry name" value="G_PATCH"/>
    <property type="match status" value="1"/>
</dbReference>
<sequence>MDGGFEDGRARARRTRHDALYRILAECDTDYDSGDDNGSRRRKRRRDASAEPDLSKPVQFVSSGSVMPSRNPGPGPVSATAEEDEAKAGAEEVGIEPPLPTKFGKIRQGAGASREKKERERAAAARRTQASVKPPPAAPGSVRSNAKVVEMTRIMRYVDGMGLGKDGQGITEPVAVTERHKNAGLGYGEEPVTQSAKENLPPPASASTKEWPPRWSKKARARKAPVLTKNALPAMLAEQVLEEEAEGHPTVVQKVIDRRGRQERVLTDLRGLNDEQGQEMQADDAPMPELQHNVRLLVDDTEADVVRLDGQLRREHEKAASLVREEIKLSKQEAAQKRQLQVMETIAGALEQVRMDDSAGVLTLEGLLLAFRGLKARFAEEFKMCGMAWVACQFAHKLLIRFFQGWRPLVDPSVGLELMSSWKDLLEGDQLPYDFSHGAASMAVRAARVRGHRATRANVRNQFVGSKGSETNARLSQDMGAGAAPRCASVDTGACGHAKALGRRGFMGSTRGEGADPCLGAPMVADARAKQHRDPVPCHPNVFDSAVREDLVARYIVPKLRMALQEFQINPADQKLDQFRCVMLWASTIPVRCMVRFLEVDFFSKWHQVLYHWLCSPNPDFVEIVNWYKCWKDSFPPELLADARIRMLFTLGLEMMDRAAEGLEVVQPGTGENMAYLRGSGTEKLQVDAAEKASQFPCCHAV</sequence>
<dbReference type="Pfam" id="PF01585">
    <property type="entry name" value="G-patch"/>
    <property type="match status" value="1"/>
</dbReference>
<dbReference type="GO" id="GO:0003676">
    <property type="term" value="F:nucleic acid binding"/>
    <property type="evidence" value="ECO:0007669"/>
    <property type="project" value="InterPro"/>
</dbReference>
<dbReference type="PANTHER" id="PTHR23329:SF1">
    <property type="entry name" value="TUFTELIN-INTERACTING PROTEIN 11"/>
    <property type="match status" value="1"/>
</dbReference>
<feature type="region of interest" description="Disordered" evidence="7">
    <location>
        <begin position="25"/>
        <end position="143"/>
    </location>
</feature>
<reference evidence="9" key="1">
    <citation type="submission" date="2020-10" db="EMBL/GenBank/DDBJ databases">
        <authorList>
            <person name="Han B."/>
            <person name="Lu T."/>
            <person name="Zhao Q."/>
            <person name="Huang X."/>
            <person name="Zhao Y."/>
        </authorList>
    </citation>
    <scope>NUCLEOTIDE SEQUENCE</scope>
</reference>
<proteinExistence type="inferred from homology"/>
<evidence type="ECO:0000313" key="9">
    <source>
        <dbReference type="EMBL" id="CAD6236518.1"/>
    </source>
</evidence>
<dbReference type="OrthoDB" id="4822at2759"/>
<dbReference type="EMBL" id="CAJGYO010000006">
    <property type="protein sequence ID" value="CAD6236518.1"/>
    <property type="molecule type" value="Genomic_DNA"/>
</dbReference>
<dbReference type="AlphaFoldDB" id="A0A811PB38"/>
<dbReference type="InterPro" id="IPR045211">
    <property type="entry name" value="TFP11/STIP/Ntr1"/>
</dbReference>
<evidence type="ECO:0000259" key="8">
    <source>
        <dbReference type="PROSITE" id="PS50174"/>
    </source>
</evidence>
<comment type="similarity">
    <text evidence="2">Belongs to the TFP11/STIP family.</text>
</comment>
<name>A0A811PB38_9POAL</name>
<keyword evidence="3" id="KW-0507">mRNA processing</keyword>
<evidence type="ECO:0000256" key="1">
    <source>
        <dbReference type="ARBA" id="ARBA00004123"/>
    </source>
</evidence>
<dbReference type="InterPro" id="IPR000467">
    <property type="entry name" value="G_patch_dom"/>
</dbReference>
<keyword evidence="5" id="KW-0508">mRNA splicing</keyword>
<evidence type="ECO:0000256" key="5">
    <source>
        <dbReference type="ARBA" id="ARBA00023187"/>
    </source>
</evidence>
<comment type="subcellular location">
    <subcellularLocation>
        <location evidence="1">Nucleus</location>
    </subcellularLocation>
</comment>
<dbReference type="SMART" id="SM00443">
    <property type="entry name" value="G_patch"/>
    <property type="match status" value="1"/>
</dbReference>
<dbReference type="PANTHER" id="PTHR23329">
    <property type="entry name" value="TUFTELIN-INTERACTING PROTEIN 11-RELATED"/>
    <property type="match status" value="1"/>
</dbReference>
<accession>A0A811PB38</accession>